<proteinExistence type="predicted"/>
<dbReference type="WBParaSite" id="maker-unitig_30556-snap-gene-0.2-mRNA-1">
    <property type="protein sequence ID" value="maker-unitig_30556-snap-gene-0.2-mRNA-1"/>
    <property type="gene ID" value="maker-unitig_30556-snap-gene-0.2"/>
</dbReference>
<evidence type="ECO:0000313" key="1">
    <source>
        <dbReference type="Proteomes" id="UP000095280"/>
    </source>
</evidence>
<protein>
    <submittedName>
        <fullName evidence="2">Ras-GEF domain-containing protein</fullName>
    </submittedName>
</protein>
<sequence>PYFDTAHNLRQHLAAAAGNRQEAANSKLNYQPRAGQTLSGLHQASWRPLNAAGVFAQINTAEEAHFTQLGQSDTPRRCSRGCRLPAARGGFTTALRNVFANLSHTARLLQLVLDRLPAALASQAARATRELLTTSAGSEAADSPAGRLGASFPGRPLPVDRSILASAADLASAASSTEASASLKTVRPQFAQTCSRLMAAPAWRRLTDRGLAAMQQPTGELKGRTTKRIGGTSWKETDQVDSLRSGRCWPNLRHGRRPFVALALMADAGSARRTAAGVSSSLGRSAACRLSGLGGCPLPAAGFGHVIVEPDAEERRRLYATQAHVRSRWRAVANVAESVRALWRAFVKARGRAGAANSQQLVAAVMRMACLLARTAPSAQPAGSWTDIACFLSRLSRVYFGLDETLYDTNAKSPAMPLLLPDSGESLRLLRSVCLDYWPESLPGQGAGEPSWQMKAAKLICVKSGSSEFRPKPPSIAERLCSIKYSGKLMASDLPTVAAGRRYRRANAPLNSGAPRSAVPVHRCRGRCRKPAELCPRGPTQPAKDGSPIDAVEREANLSGWSPLRPLAANGRPMLAGPLVRLTAGLRHRRRCACSVTGFVGETEFTVIPPALQPWRSRLCRLSDSAQPPADASRARQLVALLHRHAVPSPLLKKFWSEPEDICGCGETASTGAEDRSRRCVRGFARPAARGGPVVWPRTRAAELAEPTLRLPRDSRRHCLRMRAPPWPCPAGSCRAAHAVRCWLRRSASPQSNLRRPIEPGRRRRLPLDGLELGRSLVSDARLAPSVWPTRPRLPLVARRLAEFTTAAAPQTSVGSPCERLGRRILNQLATGVAEVRPPLRRVRARPGSVNGAGAQSRRFPEQAGPGWLLLKQFECFLVRTAGHCDREISPAPAHVLSSAASLFALSLAVCGLALVMMTSSTTSVRGICGSDIGRQQRSGLLDHRVRDLQEEKATAPTTATSTGMLSIKRNRGGGDFDKLMKQLEMLNSNGAPRISIR</sequence>
<dbReference type="Proteomes" id="UP000095280">
    <property type="component" value="Unplaced"/>
</dbReference>
<name>A0A1I8FDI6_9PLAT</name>
<evidence type="ECO:0000313" key="2">
    <source>
        <dbReference type="WBParaSite" id="maker-unitig_30556-snap-gene-0.2-mRNA-1"/>
    </source>
</evidence>
<keyword evidence="1" id="KW-1185">Reference proteome</keyword>
<reference evidence="2" key="1">
    <citation type="submission" date="2016-11" db="UniProtKB">
        <authorList>
            <consortium name="WormBaseParasite"/>
        </authorList>
    </citation>
    <scope>IDENTIFICATION</scope>
</reference>
<organism evidence="1 2">
    <name type="scientific">Macrostomum lignano</name>
    <dbReference type="NCBI Taxonomy" id="282301"/>
    <lineage>
        <taxon>Eukaryota</taxon>
        <taxon>Metazoa</taxon>
        <taxon>Spiralia</taxon>
        <taxon>Lophotrochozoa</taxon>
        <taxon>Platyhelminthes</taxon>
        <taxon>Rhabditophora</taxon>
        <taxon>Macrostomorpha</taxon>
        <taxon>Macrostomida</taxon>
        <taxon>Macrostomidae</taxon>
        <taxon>Macrostomum</taxon>
    </lineage>
</organism>
<dbReference type="AlphaFoldDB" id="A0A1I8FDI6"/>
<accession>A0A1I8FDI6</accession>